<comment type="subcellular location">
    <subcellularLocation>
        <location evidence="1">Cell membrane</location>
        <topology evidence="1">Multi-pass membrane protein</topology>
    </subcellularLocation>
</comment>
<accession>A0A383EVM8</accession>
<reference evidence="8" key="1">
    <citation type="submission" date="2018-05" db="EMBL/GenBank/DDBJ databases">
        <authorList>
            <person name="Lanie J.A."/>
            <person name="Ng W.-L."/>
            <person name="Kazmierczak K.M."/>
            <person name="Andrzejewski T.M."/>
            <person name="Davidsen T.M."/>
            <person name="Wayne K.J."/>
            <person name="Tettelin H."/>
            <person name="Glass J.I."/>
            <person name="Rusch D."/>
            <person name="Podicherti R."/>
            <person name="Tsui H.-C.T."/>
            <person name="Winkler M.E."/>
        </authorList>
    </citation>
    <scope>NUCLEOTIDE SEQUENCE</scope>
</reference>
<dbReference type="InterPro" id="IPR025199">
    <property type="entry name" value="FtsK_4TM"/>
</dbReference>
<organism evidence="8">
    <name type="scientific">marine metagenome</name>
    <dbReference type="NCBI Taxonomy" id="408172"/>
    <lineage>
        <taxon>unclassified sequences</taxon>
        <taxon>metagenomes</taxon>
        <taxon>ecological metagenomes</taxon>
    </lineage>
</organism>
<evidence type="ECO:0000256" key="4">
    <source>
        <dbReference type="ARBA" id="ARBA00022989"/>
    </source>
</evidence>
<keyword evidence="4 6" id="KW-1133">Transmembrane helix</keyword>
<dbReference type="EMBL" id="UINC01229308">
    <property type="protein sequence ID" value="SVE60966.1"/>
    <property type="molecule type" value="Genomic_DNA"/>
</dbReference>
<keyword evidence="5 6" id="KW-0472">Membrane</keyword>
<evidence type="ECO:0000256" key="5">
    <source>
        <dbReference type="ARBA" id="ARBA00023136"/>
    </source>
</evidence>
<gene>
    <name evidence="8" type="ORF">METZ01_LOCUS513820</name>
</gene>
<dbReference type="AlphaFoldDB" id="A0A383EVM8"/>
<evidence type="ECO:0000256" key="3">
    <source>
        <dbReference type="ARBA" id="ARBA00022692"/>
    </source>
</evidence>
<feature type="transmembrane region" description="Helical" evidence="6">
    <location>
        <begin position="62"/>
        <end position="87"/>
    </location>
</feature>
<proteinExistence type="predicted"/>
<dbReference type="GO" id="GO:0005886">
    <property type="term" value="C:plasma membrane"/>
    <property type="evidence" value="ECO:0007669"/>
    <property type="project" value="UniProtKB-SubCell"/>
</dbReference>
<name>A0A383EVM8_9ZZZZ</name>
<evidence type="ECO:0000256" key="2">
    <source>
        <dbReference type="ARBA" id="ARBA00022475"/>
    </source>
</evidence>
<keyword evidence="3 6" id="KW-0812">Transmembrane</keyword>
<evidence type="ECO:0000256" key="6">
    <source>
        <dbReference type="SAM" id="Phobius"/>
    </source>
</evidence>
<feature type="transmembrane region" description="Helical" evidence="6">
    <location>
        <begin position="150"/>
        <end position="173"/>
    </location>
</feature>
<feature type="domain" description="DNA translocase FtsK 4TM region" evidence="7">
    <location>
        <begin position="54"/>
        <end position="177"/>
    </location>
</feature>
<feature type="transmembrane region" description="Helical" evidence="6">
    <location>
        <begin position="99"/>
        <end position="117"/>
    </location>
</feature>
<evidence type="ECO:0000259" key="7">
    <source>
        <dbReference type="Pfam" id="PF13491"/>
    </source>
</evidence>
<feature type="transmembrane region" description="Helical" evidence="6">
    <location>
        <begin position="32"/>
        <end position="50"/>
    </location>
</feature>
<keyword evidence="2" id="KW-1003">Cell membrane</keyword>
<protein>
    <recommendedName>
        <fullName evidence="7">DNA translocase FtsK 4TM region domain-containing protein</fullName>
    </recommendedName>
</protein>
<evidence type="ECO:0000313" key="8">
    <source>
        <dbReference type="EMBL" id="SVE60966.1"/>
    </source>
</evidence>
<feature type="non-terminal residue" evidence="8">
    <location>
        <position position="1"/>
    </location>
</feature>
<sequence>KKSTRASKTPSIEGGVTKNFFKTAFAGRGNEMLGLGLVLGGLLAGLSIYLEQAGPVGDVVDGAAGWTIGIIKLVLPVLMVVTGLAMFRERSEFGEITKRLPVGLFLGLVGVSGLLHLSRGRPGISDGVDELGDAGGILGLAAGGGLRAAIGTWGSVLVLVAFILVSVVIATRVSARDAIRITVKSSGVAGKQLFKVIVLVLAALSRSLGNWIRSLLTPPGSTDRRQIPD</sequence>
<dbReference type="Pfam" id="PF13491">
    <property type="entry name" value="FtsK_4TM"/>
    <property type="match status" value="1"/>
</dbReference>
<feature type="non-terminal residue" evidence="8">
    <location>
        <position position="229"/>
    </location>
</feature>
<evidence type="ECO:0000256" key="1">
    <source>
        <dbReference type="ARBA" id="ARBA00004651"/>
    </source>
</evidence>